<dbReference type="EMBL" id="JAESDN010000009">
    <property type="protein sequence ID" value="KAG7045278.1"/>
    <property type="molecule type" value="Genomic_DNA"/>
</dbReference>
<dbReference type="Pfam" id="PF06722">
    <property type="entry name" value="EryCIII-like_C"/>
    <property type="match status" value="1"/>
</dbReference>
<gene>
    <name evidence="4" type="ORF">JMJ77_009362</name>
</gene>
<dbReference type="GO" id="GO:0008194">
    <property type="term" value="F:UDP-glycosyltransferase activity"/>
    <property type="evidence" value="ECO:0007669"/>
    <property type="project" value="TreeGrafter"/>
</dbReference>
<feature type="domain" description="Erythromycin biosynthesis protein CIII-like C-terminal" evidence="3">
    <location>
        <begin position="395"/>
        <end position="483"/>
    </location>
</feature>
<evidence type="ECO:0000256" key="2">
    <source>
        <dbReference type="ARBA" id="ARBA00022679"/>
    </source>
</evidence>
<dbReference type="Proteomes" id="UP000699042">
    <property type="component" value="Unassembled WGS sequence"/>
</dbReference>
<reference evidence="4" key="1">
    <citation type="submission" date="2021-05" db="EMBL/GenBank/DDBJ databases">
        <title>Comparative genomics of three Colletotrichum scovillei strains and genetic complementation revealed genes involved fungal growth and virulence on chili pepper.</title>
        <authorList>
            <person name="Hsieh D.-K."/>
            <person name="Chuang S.-C."/>
            <person name="Chen C.-Y."/>
            <person name="Chao Y.-T."/>
            <person name="Lu M.-Y.J."/>
            <person name="Lee M.-H."/>
            <person name="Shih M.-C."/>
        </authorList>
    </citation>
    <scope>NUCLEOTIDE SEQUENCE</scope>
    <source>
        <strain evidence="4">Coll-153</strain>
    </source>
</reference>
<dbReference type="Gene3D" id="3.40.50.2000">
    <property type="entry name" value="Glycogen Phosphorylase B"/>
    <property type="match status" value="1"/>
</dbReference>
<name>A0A9P7QY18_9PEZI</name>
<keyword evidence="5" id="KW-1185">Reference proteome</keyword>
<dbReference type="PANTHER" id="PTHR48043:SF145">
    <property type="entry name" value="FI06409P-RELATED"/>
    <property type="match status" value="1"/>
</dbReference>
<dbReference type="AlphaFoldDB" id="A0A9P7QY18"/>
<organism evidence="4 5">
    <name type="scientific">Colletotrichum scovillei</name>
    <dbReference type="NCBI Taxonomy" id="1209932"/>
    <lineage>
        <taxon>Eukaryota</taxon>
        <taxon>Fungi</taxon>
        <taxon>Dikarya</taxon>
        <taxon>Ascomycota</taxon>
        <taxon>Pezizomycotina</taxon>
        <taxon>Sordariomycetes</taxon>
        <taxon>Hypocreomycetidae</taxon>
        <taxon>Glomerellales</taxon>
        <taxon>Glomerellaceae</taxon>
        <taxon>Colletotrichum</taxon>
        <taxon>Colletotrichum acutatum species complex</taxon>
    </lineage>
</organism>
<evidence type="ECO:0000256" key="1">
    <source>
        <dbReference type="ARBA" id="ARBA00022676"/>
    </source>
</evidence>
<protein>
    <submittedName>
        <fullName evidence="4">UDP-glucoronosyl and UDP-glucosyl transferase family protein</fullName>
    </submittedName>
</protein>
<dbReference type="OrthoDB" id="407298at2759"/>
<sequence length="523" mass="57610">MAVTAFKRAKPFFACIVGLIAAVISFRRGLGAQSEQFTPVIGKNNTVLFITNIEHGLSNVHVATVYSLLERHPDITIHFASWSKIKPKIDRITIYARRKTPQARSVVFHDLPGPNFQEASGRNSSLSWMQPPGIAGLAGLNEDMAQFISPWSGEDHLLIYESIRDHIRNIDPAIVVLDMFHRPGMDATRGDGRLHAILSPNVLADCFAGDQPWLKGFWKFPAVGSGHEFPVPWRDIPTNIYQMGSFAWTMMFNAELNEKRKFLASHGLKDPINFFNIHQPGKGAFITQHTPAAAIPLDFLPANVTTTGPIVISGTSAEEQDPELAAWLTKAPTVLVNLGSLFEYDTGRAQDMAGALKVVMERTEVQVLWKLNRAASLKDEDWKPLVDKFIRNDRLRVSKWLTVDPTALLETGDIVVSVHHGGANCYHEAISTGVPQLILPAWLDLYNYAARVEAIDIGVWGNRQSAPAFSLSELSSAFLKLVDGGSASLSMSQNAKKIQRTISRPGRDVAADEIARLAALGHS</sequence>
<dbReference type="InterPro" id="IPR050271">
    <property type="entry name" value="UDP-glycosyltransferase"/>
</dbReference>
<evidence type="ECO:0000259" key="3">
    <source>
        <dbReference type="Pfam" id="PF06722"/>
    </source>
</evidence>
<comment type="caution">
    <text evidence="4">The sequence shown here is derived from an EMBL/GenBank/DDBJ whole genome shotgun (WGS) entry which is preliminary data.</text>
</comment>
<accession>A0A9P7QY18</accession>
<dbReference type="SUPFAM" id="SSF53756">
    <property type="entry name" value="UDP-Glycosyltransferase/glycogen phosphorylase"/>
    <property type="match status" value="1"/>
</dbReference>
<keyword evidence="1" id="KW-0328">Glycosyltransferase</keyword>
<dbReference type="InterPro" id="IPR010610">
    <property type="entry name" value="EryCIII-like_C"/>
</dbReference>
<evidence type="ECO:0000313" key="4">
    <source>
        <dbReference type="EMBL" id="KAG7045278.1"/>
    </source>
</evidence>
<evidence type="ECO:0000313" key="5">
    <source>
        <dbReference type="Proteomes" id="UP000699042"/>
    </source>
</evidence>
<keyword evidence="2 4" id="KW-0808">Transferase</keyword>
<proteinExistence type="predicted"/>
<dbReference type="PANTHER" id="PTHR48043">
    <property type="entry name" value="EG:EG0003.4 PROTEIN-RELATED"/>
    <property type="match status" value="1"/>
</dbReference>